<dbReference type="InterPro" id="IPR032466">
    <property type="entry name" value="Metal_Hydrolase"/>
</dbReference>
<gene>
    <name evidence="4" type="ORF">UX10_C0021G0013</name>
</gene>
<dbReference type="Gene3D" id="3.20.20.140">
    <property type="entry name" value="Metal-dependent hydrolases"/>
    <property type="match status" value="1"/>
</dbReference>
<evidence type="ECO:0000256" key="2">
    <source>
        <dbReference type="ARBA" id="ARBA00022801"/>
    </source>
</evidence>
<reference evidence="4 5" key="1">
    <citation type="journal article" date="2015" name="Nature">
        <title>rRNA introns, odd ribosomes, and small enigmatic genomes across a large radiation of phyla.</title>
        <authorList>
            <person name="Brown C.T."/>
            <person name="Hug L.A."/>
            <person name="Thomas B.C."/>
            <person name="Sharon I."/>
            <person name="Castelle C.J."/>
            <person name="Singh A."/>
            <person name="Wilkins M.J."/>
            <person name="Williams K.H."/>
            <person name="Banfield J.F."/>
        </authorList>
    </citation>
    <scope>NUCLEOTIDE SEQUENCE [LARGE SCALE GENOMIC DNA]</scope>
</reference>
<organism evidence="4 5">
    <name type="scientific">Candidatus Magasanikbacteria bacterium GW2011_GWA2_45_39</name>
    <dbReference type="NCBI Taxonomy" id="1619041"/>
    <lineage>
        <taxon>Bacteria</taxon>
        <taxon>Candidatus Magasanikiibacteriota</taxon>
    </lineage>
</organism>
<evidence type="ECO:0000256" key="1">
    <source>
        <dbReference type="ARBA" id="ARBA00022723"/>
    </source>
</evidence>
<dbReference type="Proteomes" id="UP000033999">
    <property type="component" value="Unassembled WGS sequence"/>
</dbReference>
<feature type="binding site" evidence="3">
    <location>
        <position position="211"/>
    </location>
    <ligand>
        <name>a divalent metal cation</name>
        <dbReference type="ChEBI" id="CHEBI:60240"/>
        <label>1</label>
    </ligand>
</feature>
<evidence type="ECO:0000256" key="3">
    <source>
        <dbReference type="PIRSR" id="PIRSR005902-1"/>
    </source>
</evidence>
<dbReference type="EMBL" id="LCKX01000021">
    <property type="protein sequence ID" value="KKU06837.1"/>
    <property type="molecule type" value="Genomic_DNA"/>
</dbReference>
<dbReference type="PATRIC" id="fig|1619041.3.peg.646"/>
<feature type="binding site" evidence="3">
    <location>
        <position position="154"/>
    </location>
    <ligand>
        <name>a divalent metal cation</name>
        <dbReference type="ChEBI" id="CHEBI:60240"/>
        <label>2</label>
    </ligand>
</feature>
<sequence length="262" mass="29650">MKRALDAGVWFNLVGTQKDTSKNGMDWAHKFAEGVYAVIGLHPNHVTEQPIDEEESHFVSRGEEFDYSYYKALAEDRKVVGIGECGLDYFHLPKNMPFEEVREKQIEVFKKLCRIATEVNKPLVVHCRDAQSDILDILEAQVAEGSLPARGVAHCFDGNPEDAKRYLAMGFYVSFTGIITFPPRKANPEHTLELQQVVKDAPLDRLLIETDCPYLAPIPHRGKRNEPLYVEFVAQKIAELKGLSFEEVAQATTKNARTLFKI</sequence>
<dbReference type="AlphaFoldDB" id="A0A0G1MFG0"/>
<accession>A0A0G1MFG0</accession>
<proteinExistence type="predicted"/>
<dbReference type="GO" id="GO:0016788">
    <property type="term" value="F:hydrolase activity, acting on ester bonds"/>
    <property type="evidence" value="ECO:0007669"/>
    <property type="project" value="InterPro"/>
</dbReference>
<dbReference type="InterPro" id="IPR015991">
    <property type="entry name" value="TatD/YcfH-like"/>
</dbReference>
<name>A0A0G1MFG0_9BACT</name>
<dbReference type="GO" id="GO:0004536">
    <property type="term" value="F:DNA nuclease activity"/>
    <property type="evidence" value="ECO:0007669"/>
    <property type="project" value="InterPro"/>
</dbReference>
<feature type="binding site" evidence="3">
    <location>
        <position position="84"/>
    </location>
    <ligand>
        <name>a divalent metal cation</name>
        <dbReference type="ChEBI" id="CHEBI:60240"/>
        <label>1</label>
    </ligand>
</feature>
<dbReference type="InterPro" id="IPR001130">
    <property type="entry name" value="TatD-like"/>
</dbReference>
<dbReference type="GO" id="GO:0046872">
    <property type="term" value="F:metal ion binding"/>
    <property type="evidence" value="ECO:0007669"/>
    <property type="project" value="UniProtKB-KW"/>
</dbReference>
<dbReference type="FunFam" id="3.20.20.140:FF:000005">
    <property type="entry name" value="TatD family hydrolase"/>
    <property type="match status" value="1"/>
</dbReference>
<feature type="binding site" evidence="3">
    <location>
        <position position="126"/>
    </location>
    <ligand>
        <name>a divalent metal cation</name>
        <dbReference type="ChEBI" id="CHEBI:60240"/>
        <label>2</label>
    </ligand>
</feature>
<evidence type="ECO:0000313" key="4">
    <source>
        <dbReference type="EMBL" id="KKU06837.1"/>
    </source>
</evidence>
<protein>
    <submittedName>
        <fullName evidence="4">Hydrolase, TatD family</fullName>
    </submittedName>
</protein>
<dbReference type="SUPFAM" id="SSF51556">
    <property type="entry name" value="Metallo-dependent hydrolases"/>
    <property type="match status" value="1"/>
</dbReference>
<dbReference type="Pfam" id="PF01026">
    <property type="entry name" value="TatD_DNase"/>
    <property type="match status" value="1"/>
</dbReference>
<keyword evidence="1 3" id="KW-0479">Metal-binding</keyword>
<dbReference type="CDD" id="cd01310">
    <property type="entry name" value="TatD_DNAse"/>
    <property type="match status" value="1"/>
</dbReference>
<dbReference type="NCBIfam" id="TIGR00010">
    <property type="entry name" value="YchF/TatD family DNA exonuclease"/>
    <property type="match status" value="1"/>
</dbReference>
<dbReference type="PANTHER" id="PTHR46124:SF2">
    <property type="entry name" value="D-AMINOACYL-TRNA DEACYLASE"/>
    <property type="match status" value="1"/>
</dbReference>
<dbReference type="PANTHER" id="PTHR46124">
    <property type="entry name" value="D-AMINOACYL-TRNA DEACYLASE"/>
    <property type="match status" value="1"/>
</dbReference>
<comment type="caution">
    <text evidence="4">The sequence shown here is derived from an EMBL/GenBank/DDBJ whole genome shotgun (WGS) entry which is preliminary data.</text>
</comment>
<keyword evidence="2 4" id="KW-0378">Hydrolase</keyword>
<evidence type="ECO:0000313" key="5">
    <source>
        <dbReference type="Proteomes" id="UP000033999"/>
    </source>
</evidence>
<dbReference type="GO" id="GO:0005829">
    <property type="term" value="C:cytosol"/>
    <property type="evidence" value="ECO:0007669"/>
    <property type="project" value="TreeGrafter"/>
</dbReference>
<dbReference type="PIRSF" id="PIRSF005902">
    <property type="entry name" value="DNase_TatD"/>
    <property type="match status" value="1"/>
</dbReference>